<protein>
    <submittedName>
        <fullName evidence="2">Uncharacterized protein</fullName>
    </submittedName>
</protein>
<gene>
    <name evidence="2" type="ORF">EYF80_040755</name>
</gene>
<accession>A0A4Z2G652</accession>
<feature type="compositionally biased region" description="Polar residues" evidence="1">
    <location>
        <begin position="7"/>
        <end position="16"/>
    </location>
</feature>
<organism evidence="2 3">
    <name type="scientific">Liparis tanakae</name>
    <name type="common">Tanaka's snailfish</name>
    <dbReference type="NCBI Taxonomy" id="230148"/>
    <lineage>
        <taxon>Eukaryota</taxon>
        <taxon>Metazoa</taxon>
        <taxon>Chordata</taxon>
        <taxon>Craniata</taxon>
        <taxon>Vertebrata</taxon>
        <taxon>Euteleostomi</taxon>
        <taxon>Actinopterygii</taxon>
        <taxon>Neopterygii</taxon>
        <taxon>Teleostei</taxon>
        <taxon>Neoteleostei</taxon>
        <taxon>Acanthomorphata</taxon>
        <taxon>Eupercaria</taxon>
        <taxon>Perciformes</taxon>
        <taxon>Cottioidei</taxon>
        <taxon>Cottales</taxon>
        <taxon>Liparidae</taxon>
        <taxon>Liparis</taxon>
    </lineage>
</organism>
<dbReference type="AlphaFoldDB" id="A0A4Z2G652"/>
<sequence>MMEDNLSRSQDGTSTDGEVPRRDTLAATCPPSRASVQADSDRFVPQGVRTPSDKVPCEKAGNSSPLICRPLAHVLGIHSKNRKPQQGEGGVVMVAGASGVEISSSLLLSTR</sequence>
<name>A0A4Z2G652_9TELE</name>
<evidence type="ECO:0000313" key="3">
    <source>
        <dbReference type="Proteomes" id="UP000314294"/>
    </source>
</evidence>
<keyword evidence="3" id="KW-1185">Reference proteome</keyword>
<reference evidence="2 3" key="1">
    <citation type="submission" date="2019-03" db="EMBL/GenBank/DDBJ databases">
        <title>First draft genome of Liparis tanakae, snailfish: a comprehensive survey of snailfish specific genes.</title>
        <authorList>
            <person name="Kim W."/>
            <person name="Song I."/>
            <person name="Jeong J.-H."/>
            <person name="Kim D."/>
            <person name="Kim S."/>
            <person name="Ryu S."/>
            <person name="Song J.Y."/>
            <person name="Lee S.K."/>
        </authorList>
    </citation>
    <scope>NUCLEOTIDE SEQUENCE [LARGE SCALE GENOMIC DNA]</scope>
    <source>
        <tissue evidence="2">Muscle</tissue>
    </source>
</reference>
<feature type="region of interest" description="Disordered" evidence="1">
    <location>
        <begin position="1"/>
        <end position="62"/>
    </location>
</feature>
<dbReference type="Proteomes" id="UP000314294">
    <property type="component" value="Unassembled WGS sequence"/>
</dbReference>
<evidence type="ECO:0000256" key="1">
    <source>
        <dbReference type="SAM" id="MobiDB-lite"/>
    </source>
</evidence>
<evidence type="ECO:0000313" key="2">
    <source>
        <dbReference type="EMBL" id="TNN49047.1"/>
    </source>
</evidence>
<proteinExistence type="predicted"/>
<comment type="caution">
    <text evidence="2">The sequence shown here is derived from an EMBL/GenBank/DDBJ whole genome shotgun (WGS) entry which is preliminary data.</text>
</comment>
<dbReference type="EMBL" id="SRLO01000672">
    <property type="protein sequence ID" value="TNN49047.1"/>
    <property type="molecule type" value="Genomic_DNA"/>
</dbReference>